<dbReference type="InterPro" id="IPR036457">
    <property type="entry name" value="PPM-type-like_dom_sf"/>
</dbReference>
<dbReference type="InterPro" id="IPR001932">
    <property type="entry name" value="PPM-type_phosphatase-like_dom"/>
</dbReference>
<evidence type="ECO:0000259" key="3">
    <source>
        <dbReference type="SMART" id="SM00331"/>
    </source>
</evidence>
<reference evidence="4" key="1">
    <citation type="submission" date="2022-12" db="EMBL/GenBank/DDBJ databases">
        <authorList>
            <person name="Bing R.G."/>
            <person name="Willard D.J."/>
            <person name="Manesh M.J.H."/>
            <person name="Laemthong T."/>
            <person name="Crosby J.R."/>
            <person name="Kelly R.M."/>
        </authorList>
    </citation>
    <scope>NUCLEOTIDE SEQUENCE</scope>
    <source>
        <strain evidence="4">DSM 8990</strain>
    </source>
</reference>
<keyword evidence="5" id="KW-1185">Reference proteome</keyword>
<dbReference type="EMBL" id="CP113865">
    <property type="protein sequence ID" value="WAM33934.1"/>
    <property type="molecule type" value="Genomic_DNA"/>
</dbReference>
<feature type="transmembrane region" description="Helical" evidence="2">
    <location>
        <begin position="68"/>
        <end position="90"/>
    </location>
</feature>
<dbReference type="PANTHER" id="PTHR43156:SF2">
    <property type="entry name" value="STAGE II SPORULATION PROTEIN E"/>
    <property type="match status" value="1"/>
</dbReference>
<dbReference type="InterPro" id="IPR052016">
    <property type="entry name" value="Bact_Sigma-Reg"/>
</dbReference>
<sequence length="408" mass="46230">MALERIEVLQFKRQGYKRSFKEDSKGLYLFGFEEYLILILAFLMGRCELFSTGFFSSSYIGSFKKKDYMYYLAAMFSIFGIISSLNRSLILKYAAKMLERDLKQDRGAAREIELELCKFGYNVKNVEFVQLEEYFRVEIELEDGFKTPRKKEIEDIVERIAGCEVEVVSEIPKQTGGYQLCLLKKPHINVDYAIFSKSRDNINGDRVCFLQLKDGKFLACISDGMGTGKSAAENSFIVIDALKKFTDLGFDRKVAIKFINSLLSMKSIEGFASVDIVCIDRFRSTCEFLKAGAMPAFIKRGSNVFEISSSSLPVGVEATSQFDYTVQKLQKGDMIFMCSDGLFDLLGEDGHRTFYEYLCSHEFLSTQSAGKQIFEWALSSAYAIRDDVTIIVLKVGGAGERRSDEKTA</sequence>
<keyword evidence="2" id="KW-1133">Transmembrane helix</keyword>
<keyword evidence="2" id="KW-0812">Transmembrane</keyword>
<keyword evidence="2" id="KW-0472">Membrane</keyword>
<protein>
    <submittedName>
        <fullName evidence="4">Serine/threonine-protein phosphatase</fullName>
    </submittedName>
</protein>
<dbReference type="SUPFAM" id="SSF81606">
    <property type="entry name" value="PP2C-like"/>
    <property type="match status" value="1"/>
</dbReference>
<evidence type="ECO:0000313" key="4">
    <source>
        <dbReference type="EMBL" id="WAM33934.1"/>
    </source>
</evidence>
<dbReference type="SMART" id="SM00331">
    <property type="entry name" value="PP2C_SIG"/>
    <property type="match status" value="1"/>
</dbReference>
<gene>
    <name evidence="4" type="ORF">OTK00_000075</name>
</gene>
<dbReference type="Proteomes" id="UP001164909">
    <property type="component" value="Chromosome"/>
</dbReference>
<evidence type="ECO:0000256" key="2">
    <source>
        <dbReference type="SAM" id="Phobius"/>
    </source>
</evidence>
<feature type="domain" description="PPM-type phosphatase" evidence="3">
    <location>
        <begin position="187"/>
        <end position="395"/>
    </location>
</feature>
<dbReference type="Gene3D" id="3.60.40.10">
    <property type="entry name" value="PPM-type phosphatase domain"/>
    <property type="match status" value="1"/>
</dbReference>
<name>A0ABY7BM92_9FIRM</name>
<dbReference type="PANTHER" id="PTHR43156">
    <property type="entry name" value="STAGE II SPORULATION PROTEIN E-RELATED"/>
    <property type="match status" value="1"/>
</dbReference>
<feature type="transmembrane region" description="Helical" evidence="2">
    <location>
        <begin position="27"/>
        <end position="45"/>
    </location>
</feature>
<evidence type="ECO:0000256" key="1">
    <source>
        <dbReference type="ARBA" id="ARBA00022801"/>
    </source>
</evidence>
<keyword evidence="1" id="KW-0378">Hydrolase</keyword>
<evidence type="ECO:0000313" key="5">
    <source>
        <dbReference type="Proteomes" id="UP001164909"/>
    </source>
</evidence>
<proteinExistence type="predicted"/>
<dbReference type="RefSeq" id="WP_268760799.1">
    <property type="nucleotide sequence ID" value="NZ_CP113865.1"/>
</dbReference>
<dbReference type="Pfam" id="PF07228">
    <property type="entry name" value="SpoIIE"/>
    <property type="match status" value="1"/>
</dbReference>
<accession>A0ABY7BM92</accession>
<organism evidence="4 5">
    <name type="scientific">Caldicellulosiruptor morganii</name>
    <dbReference type="NCBI Taxonomy" id="1387555"/>
    <lineage>
        <taxon>Bacteria</taxon>
        <taxon>Bacillati</taxon>
        <taxon>Bacillota</taxon>
        <taxon>Bacillota incertae sedis</taxon>
        <taxon>Caldicellulosiruptorales</taxon>
        <taxon>Caldicellulosiruptoraceae</taxon>
        <taxon>Caldicellulosiruptor</taxon>
    </lineage>
</organism>